<evidence type="ECO:0000313" key="1">
    <source>
        <dbReference type="EMBL" id="XBS49593.1"/>
    </source>
</evidence>
<sequence>MTLLLILGLLVSYFIFLNIFSDASHFAYASAIAKHEGIKKYIPALLFSYMYHPRYFTLGVFDKYVYDEKALNEIEYFVRTHANNNTKSLINFTDNRKRVSIRSDLYPTSHFHLGDCSVYRVRYENLLLPPSHIRYIEKYLLKCVDSK</sequence>
<reference evidence="1" key="1">
    <citation type="submission" date="2024-05" db="EMBL/GenBank/DDBJ databases">
        <authorList>
            <person name="Badawy S."/>
            <person name="Skurnik M."/>
        </authorList>
    </citation>
    <scope>NUCLEOTIDE SEQUENCE</scope>
</reference>
<proteinExistence type="predicted"/>
<protein>
    <submittedName>
        <fullName evidence="1">Uncharacterized protein</fullName>
    </submittedName>
</protein>
<dbReference type="EMBL" id="PP777464">
    <property type="protein sequence ID" value="XBS49593.1"/>
    <property type="molecule type" value="Genomic_DNA"/>
</dbReference>
<accession>A0AAU7PJ13</accession>
<organism evidence="1">
    <name type="scientific">Escherichia phage fEgEco12</name>
    <dbReference type="NCBI Taxonomy" id="3158837"/>
    <lineage>
        <taxon>Viruses</taxon>
        <taxon>Duplodnaviria</taxon>
        <taxon>Heunggongvirae</taxon>
        <taxon>Uroviricota</taxon>
        <taxon>Caudoviricetes</taxon>
    </lineage>
</organism>
<name>A0AAU7PJ13_9CAUD</name>